<feature type="region of interest" description="Disordered" evidence="1">
    <location>
        <begin position="566"/>
        <end position="680"/>
    </location>
</feature>
<name>A0AAD9FW41_PAPLA</name>
<feature type="region of interest" description="Disordered" evidence="1">
    <location>
        <begin position="398"/>
        <end position="448"/>
    </location>
</feature>
<feature type="compositionally biased region" description="Low complexity" evidence="1">
    <location>
        <begin position="858"/>
        <end position="867"/>
    </location>
</feature>
<dbReference type="EMBL" id="JAODAN010000001">
    <property type="protein sequence ID" value="KAK1927177.1"/>
    <property type="molecule type" value="Genomic_DNA"/>
</dbReference>
<feature type="compositionally biased region" description="Basic and acidic residues" evidence="1">
    <location>
        <begin position="88"/>
        <end position="104"/>
    </location>
</feature>
<feature type="compositionally biased region" description="Low complexity" evidence="1">
    <location>
        <begin position="567"/>
        <end position="577"/>
    </location>
</feature>
<feature type="compositionally biased region" description="Low complexity" evidence="1">
    <location>
        <begin position="626"/>
        <end position="639"/>
    </location>
</feature>
<feature type="region of interest" description="Disordered" evidence="1">
    <location>
        <begin position="1058"/>
        <end position="1098"/>
    </location>
</feature>
<dbReference type="Proteomes" id="UP001182556">
    <property type="component" value="Unassembled WGS sequence"/>
</dbReference>
<protein>
    <submittedName>
        <fullName evidence="2">Uncharacterized protein</fullName>
    </submittedName>
</protein>
<reference evidence="2" key="1">
    <citation type="submission" date="2023-02" db="EMBL/GenBank/DDBJ databases">
        <title>Identification and recombinant expression of a fungal hydrolase from Papiliotrema laurentii that hydrolyzes apple cutin and clears colloidal polyester polyurethane.</title>
        <authorList>
            <consortium name="DOE Joint Genome Institute"/>
            <person name="Roman V.A."/>
            <person name="Bojanowski C."/>
            <person name="Crable B.R."/>
            <person name="Wagner D.N."/>
            <person name="Hung C.S."/>
            <person name="Nadeau L.J."/>
            <person name="Schratz L."/>
            <person name="Haridas S."/>
            <person name="Pangilinan J."/>
            <person name="Lipzen A."/>
            <person name="Na H."/>
            <person name="Yan M."/>
            <person name="Ng V."/>
            <person name="Grigoriev I.V."/>
            <person name="Spatafora J.W."/>
            <person name="Barlow D."/>
            <person name="Biffinger J."/>
            <person name="Kelley-Loughnane N."/>
            <person name="Varaljay V.A."/>
            <person name="Crookes-Goodson W.J."/>
        </authorList>
    </citation>
    <scope>NUCLEOTIDE SEQUENCE</scope>
    <source>
        <strain evidence="2">5307AH</strain>
    </source>
</reference>
<feature type="compositionally biased region" description="Basic and acidic residues" evidence="1">
    <location>
        <begin position="1"/>
        <end position="10"/>
    </location>
</feature>
<keyword evidence="3" id="KW-1185">Reference proteome</keyword>
<feature type="compositionally biased region" description="Polar residues" evidence="1">
    <location>
        <begin position="13"/>
        <end position="22"/>
    </location>
</feature>
<feature type="region of interest" description="Disordered" evidence="1">
    <location>
        <begin position="795"/>
        <end position="822"/>
    </location>
</feature>
<accession>A0AAD9FW41</accession>
<feature type="region of interest" description="Disordered" evidence="1">
    <location>
        <begin position="1"/>
        <end position="134"/>
    </location>
</feature>
<gene>
    <name evidence="2" type="ORF">DB88DRAFT_477061</name>
</gene>
<feature type="compositionally biased region" description="Polar residues" evidence="1">
    <location>
        <begin position="664"/>
        <end position="679"/>
    </location>
</feature>
<sequence length="1113" mass="120757">MPEESRKEDSLSAIPQRQSSGKANPPRTADPSLPSPPDSPGTPLTRENIARLKAKARERFAHRVAASPSGSRLPPSPAVHPSSTPLSPRDRVKGQAEQNKEIRPTDPLCDTVRSEEQTHTARPAPRSSNSKPILDYTRRTMVSDATTESSILSIHSNDFALPVRTGTQGPRSDVFAWPLHGPRSRAGMERDVSVSPLHSEAGKARPSQLHTMEDSFMILDAGNSTTYEFPAYAPTRSRLSVATDASSRYAPSVAAPSTVARRTKAWAGTRTHILPEEIEPKDVVRIMQVPNLQPESPRATPPLRSAEPDHDLLESPADANSAARLHPTTHDAPTKMTQTSYSALRASIGSGDTFGVRRRRWSMSYPIDEGTEDEDALSTAQEASSVCLSDTEGGVIDAKAAKHVRNDRASRRFSRRSGPSTSSRTSSQQAGGLDPRSRARRHAHRRPETYEEIVRQLLDLAAKDKNRIVPSAFADLPVLTSPSHEGLTLGGLQSTTGDEDDDGVVADALASDANARGAKGMPRKIIQLLGEGAAEAGLAHQRERRMLQDALVRSVHIQSFRNAATLSSSMSEGQSASAIPSHPLGSRRGQDTVASRRVDYSLPDQTSTSKPDNYLLPAGDNRRSRSASVDSADVSIADSMTRLLPASHSNSPKSQIPRHRDTGEASSGQVSNANLNLPTHNDLMPEEKAMIMKRMRKLEDRLGAKVRETEDGQLFIDQPASGSRHSKDMAGYRLEHSLASKARAVLGKDKEDNISRRVLVSPIAGTFPRPIGQIPGTMVPSSPSSVALFEGRQGRIPGPSETGSMGSEECTSEDDIQPNSHSLSRQRMAKLNRFFGTSPTAAQLYGSTGHPVRKSDSDSSSNSLASLREPVTARSSDLDPLALGSETNSWAGKLRQSMGRRPSGLKQGRRISDDQSFLDLGDGRPSTPCSKKGRRRCTEAIEGRKESADRQQSSLQIPPELAHLVLNEPHHIIDLKQRSMTGQSVSAPPTPAAYDHKASPLELSSVTRPSPDHPVLASRTVALWNSSRDRKDDPSITLERRKRNAKLSRFFGETISFDQPPPLLSPKKSGKEVKDGLTREERNALSIDSHGGKLHGGNMERTRAALGMMRRGV</sequence>
<evidence type="ECO:0000256" key="1">
    <source>
        <dbReference type="SAM" id="MobiDB-lite"/>
    </source>
</evidence>
<comment type="caution">
    <text evidence="2">The sequence shown here is derived from an EMBL/GenBank/DDBJ whole genome shotgun (WGS) entry which is preliminary data.</text>
</comment>
<dbReference type="AlphaFoldDB" id="A0AAD9FW41"/>
<feature type="compositionally biased region" description="Basic and acidic residues" evidence="1">
    <location>
        <begin position="1069"/>
        <end position="1083"/>
    </location>
</feature>
<feature type="compositionally biased region" description="Basic and acidic residues" evidence="1">
    <location>
        <begin position="588"/>
        <end position="599"/>
    </location>
</feature>
<organism evidence="2 3">
    <name type="scientific">Papiliotrema laurentii</name>
    <name type="common">Cryptococcus laurentii</name>
    <dbReference type="NCBI Taxonomy" id="5418"/>
    <lineage>
        <taxon>Eukaryota</taxon>
        <taxon>Fungi</taxon>
        <taxon>Dikarya</taxon>
        <taxon>Basidiomycota</taxon>
        <taxon>Agaricomycotina</taxon>
        <taxon>Tremellomycetes</taxon>
        <taxon>Tremellales</taxon>
        <taxon>Rhynchogastremaceae</taxon>
        <taxon>Papiliotrema</taxon>
    </lineage>
</organism>
<evidence type="ECO:0000313" key="3">
    <source>
        <dbReference type="Proteomes" id="UP001182556"/>
    </source>
</evidence>
<feature type="region of interest" description="Disordered" evidence="1">
    <location>
        <begin position="291"/>
        <end position="314"/>
    </location>
</feature>
<proteinExistence type="predicted"/>
<evidence type="ECO:0000313" key="2">
    <source>
        <dbReference type="EMBL" id="KAK1927177.1"/>
    </source>
</evidence>
<feature type="compositionally biased region" description="Basic and acidic residues" evidence="1">
    <location>
        <begin position="936"/>
        <end position="949"/>
    </location>
</feature>
<feature type="compositionally biased region" description="Low complexity" evidence="1">
    <location>
        <begin position="416"/>
        <end position="427"/>
    </location>
</feature>
<feature type="region of interest" description="Disordered" evidence="1">
    <location>
        <begin position="845"/>
        <end position="954"/>
    </location>
</feature>